<dbReference type="Gene3D" id="1.10.510.10">
    <property type="entry name" value="Transferase(Phosphotransferase) domain 1"/>
    <property type="match status" value="1"/>
</dbReference>
<dbReference type="PROSITE" id="PS50011">
    <property type="entry name" value="PROTEIN_KINASE_DOM"/>
    <property type="match status" value="1"/>
</dbReference>
<dbReference type="GO" id="GO:0004674">
    <property type="term" value="F:protein serine/threonine kinase activity"/>
    <property type="evidence" value="ECO:0007669"/>
    <property type="project" value="TreeGrafter"/>
</dbReference>
<dbReference type="InterPro" id="IPR000719">
    <property type="entry name" value="Prot_kinase_dom"/>
</dbReference>
<reference evidence="2" key="1">
    <citation type="submission" date="2021-01" db="EMBL/GenBank/DDBJ databases">
        <authorList>
            <person name="Kaushik A."/>
        </authorList>
    </citation>
    <scope>NUCLEOTIDE SEQUENCE</scope>
    <source>
        <strain evidence="2">Type strain: AG8-Rh-89/</strain>
    </source>
</reference>
<dbReference type="EMBL" id="CAJMWZ010002662">
    <property type="protein sequence ID" value="CAE6459549.1"/>
    <property type="molecule type" value="Genomic_DNA"/>
</dbReference>
<dbReference type="PANTHER" id="PTHR44167:SF24">
    <property type="entry name" value="SERINE_THREONINE-PROTEIN KINASE CHK2"/>
    <property type="match status" value="1"/>
</dbReference>
<dbReference type="GO" id="GO:0044773">
    <property type="term" value="P:mitotic DNA damage checkpoint signaling"/>
    <property type="evidence" value="ECO:0007669"/>
    <property type="project" value="TreeGrafter"/>
</dbReference>
<protein>
    <recommendedName>
        <fullName evidence="1">Protein kinase domain-containing protein</fullName>
    </recommendedName>
</protein>
<dbReference type="AlphaFoldDB" id="A0A8H3GPX2"/>
<dbReference type="SMART" id="SM00220">
    <property type="entry name" value="S_TKc"/>
    <property type="match status" value="1"/>
</dbReference>
<feature type="domain" description="Protein kinase" evidence="1">
    <location>
        <begin position="1"/>
        <end position="289"/>
    </location>
</feature>
<dbReference type="Proteomes" id="UP000663850">
    <property type="component" value="Unassembled WGS sequence"/>
</dbReference>
<proteinExistence type="predicted"/>
<dbReference type="GO" id="GO:0005524">
    <property type="term" value="F:ATP binding"/>
    <property type="evidence" value="ECO:0007669"/>
    <property type="project" value="InterPro"/>
</dbReference>
<dbReference type="GO" id="GO:0005634">
    <property type="term" value="C:nucleus"/>
    <property type="evidence" value="ECO:0007669"/>
    <property type="project" value="TreeGrafter"/>
</dbReference>
<sequence length="289" mass="33296">MQPIRVLDATRIRDEQQVMIKMVIPTSQGEGTDEYAALRHFSTPPLNDDPSNHVVPLIDSFPIPGVAAGIFIVMPLLGAYNRPPFRDLAEIHDFLQQLFDGACFMHANYVAHCDIASANILMDSRPLYEEPFHPFHQTQSIDVQRLIYPKYKRSQKGTRYYIIDLGYAKFFRDSHAPLVATGTTAREIAPEQARCSLYDPFAVDVYQLGVMIRKDLIDNFDQLEFLLPLTGAMTQDDPNKRPKMESARASMNTAFSRLSGWRYRWPLITKKDDFFDRCRVLLGRHREFY</sequence>
<dbReference type="OrthoDB" id="10263073at2759"/>
<gene>
    <name evidence="2" type="ORF">RDB_LOCUS49650</name>
</gene>
<name>A0A8H3GPX2_9AGAM</name>
<evidence type="ECO:0000313" key="3">
    <source>
        <dbReference type="Proteomes" id="UP000663850"/>
    </source>
</evidence>
<accession>A0A8H3GPX2</accession>
<evidence type="ECO:0000313" key="2">
    <source>
        <dbReference type="EMBL" id="CAE6459549.1"/>
    </source>
</evidence>
<dbReference type="InterPro" id="IPR011009">
    <property type="entry name" value="Kinase-like_dom_sf"/>
</dbReference>
<dbReference type="SUPFAM" id="SSF56112">
    <property type="entry name" value="Protein kinase-like (PK-like)"/>
    <property type="match status" value="1"/>
</dbReference>
<dbReference type="PANTHER" id="PTHR44167">
    <property type="entry name" value="OVARIAN-SPECIFIC SERINE/THREONINE-PROTEIN KINASE LOK-RELATED"/>
    <property type="match status" value="1"/>
</dbReference>
<comment type="caution">
    <text evidence="2">The sequence shown here is derived from an EMBL/GenBank/DDBJ whole genome shotgun (WGS) entry which is preliminary data.</text>
</comment>
<organism evidence="2 3">
    <name type="scientific">Rhizoctonia solani</name>
    <dbReference type="NCBI Taxonomy" id="456999"/>
    <lineage>
        <taxon>Eukaryota</taxon>
        <taxon>Fungi</taxon>
        <taxon>Dikarya</taxon>
        <taxon>Basidiomycota</taxon>
        <taxon>Agaricomycotina</taxon>
        <taxon>Agaricomycetes</taxon>
        <taxon>Cantharellales</taxon>
        <taxon>Ceratobasidiaceae</taxon>
        <taxon>Rhizoctonia</taxon>
    </lineage>
</organism>
<dbReference type="Pfam" id="PF00069">
    <property type="entry name" value="Pkinase"/>
    <property type="match status" value="1"/>
</dbReference>
<evidence type="ECO:0000259" key="1">
    <source>
        <dbReference type="PROSITE" id="PS50011"/>
    </source>
</evidence>